<dbReference type="PIRSF" id="PIRSF001549">
    <property type="entry name" value="His-tRNA_synth"/>
    <property type="match status" value="1"/>
</dbReference>
<dbReference type="Pfam" id="PF03129">
    <property type="entry name" value="HGTP_anticodon"/>
    <property type="match status" value="1"/>
</dbReference>
<dbReference type="EMBL" id="DQTV01000074">
    <property type="protein sequence ID" value="HIP57241.1"/>
    <property type="molecule type" value="Genomic_DNA"/>
</dbReference>
<dbReference type="Pfam" id="PF13393">
    <property type="entry name" value="tRNA-synt_His"/>
    <property type="match status" value="1"/>
</dbReference>
<comment type="similarity">
    <text evidence="1 4">Belongs to the class-II aminoacyl-tRNA synthetase family.</text>
</comment>
<dbReference type="SUPFAM" id="SSF52954">
    <property type="entry name" value="Class II aaRS ABD-related"/>
    <property type="match status" value="1"/>
</dbReference>
<dbReference type="InterPro" id="IPR004516">
    <property type="entry name" value="HisRS/HisZ"/>
</dbReference>
<dbReference type="NCBIfam" id="TIGR00442">
    <property type="entry name" value="hisS"/>
    <property type="match status" value="1"/>
</dbReference>
<feature type="domain" description="Aminoacyl-transfer RNA synthetases class-II family profile" evidence="6">
    <location>
        <begin position="31"/>
        <end position="323"/>
    </location>
</feature>
<keyword evidence="4" id="KW-0963">Cytoplasm</keyword>
<dbReference type="GO" id="GO:0006427">
    <property type="term" value="P:histidyl-tRNA aminoacylation"/>
    <property type="evidence" value="ECO:0007669"/>
    <property type="project" value="UniProtKB-UniRule"/>
</dbReference>
<dbReference type="InterPro" id="IPR015807">
    <property type="entry name" value="His-tRNA-ligase"/>
</dbReference>
<comment type="subcellular location">
    <subcellularLocation>
        <location evidence="4">Cytoplasm</location>
    </subcellularLocation>
</comment>
<accession>A0A832Z0P9</accession>
<dbReference type="PANTHER" id="PTHR43707:SF1">
    <property type="entry name" value="HISTIDINE--TRNA LIGASE, MITOCHONDRIAL-RELATED"/>
    <property type="match status" value="1"/>
</dbReference>
<organism evidence="7 8">
    <name type="scientific">Ignisphaera aggregans</name>
    <dbReference type="NCBI Taxonomy" id="334771"/>
    <lineage>
        <taxon>Archaea</taxon>
        <taxon>Thermoproteota</taxon>
        <taxon>Thermoprotei</taxon>
        <taxon>Desulfurococcales</taxon>
        <taxon>Desulfurococcaceae</taxon>
        <taxon>Ignisphaera</taxon>
    </lineage>
</organism>
<feature type="binding site" evidence="5">
    <location>
        <position position="111"/>
    </location>
    <ligand>
        <name>L-histidine</name>
        <dbReference type="ChEBI" id="CHEBI:57595"/>
    </ligand>
</feature>
<dbReference type="InterPro" id="IPR045864">
    <property type="entry name" value="aa-tRNA-synth_II/BPL/LPL"/>
</dbReference>
<dbReference type="PROSITE" id="PS50862">
    <property type="entry name" value="AA_TRNA_LIGASE_II"/>
    <property type="match status" value="1"/>
</dbReference>
<dbReference type="GO" id="GO:0005524">
    <property type="term" value="F:ATP binding"/>
    <property type="evidence" value="ECO:0007669"/>
    <property type="project" value="UniProtKB-UniRule"/>
</dbReference>
<reference evidence="7" key="1">
    <citation type="journal article" date="2020" name="ISME J.">
        <title>Gammaproteobacteria mediating utilization of methyl-, sulfur- and petroleum organic compounds in deep ocean hydrothermal plumes.</title>
        <authorList>
            <person name="Zhou Z."/>
            <person name="Liu Y."/>
            <person name="Pan J."/>
            <person name="Cron B.R."/>
            <person name="Toner B.M."/>
            <person name="Anantharaman K."/>
            <person name="Breier J.A."/>
            <person name="Dick G.J."/>
            <person name="Li M."/>
        </authorList>
    </citation>
    <scope>NUCLEOTIDE SEQUENCE</scope>
    <source>
        <strain evidence="7">SZUA-1435</strain>
    </source>
</reference>
<dbReference type="InterPro" id="IPR041715">
    <property type="entry name" value="HisRS-like_core"/>
</dbReference>
<dbReference type="Gene3D" id="3.40.50.800">
    <property type="entry name" value="Anticodon-binding domain"/>
    <property type="match status" value="1"/>
</dbReference>
<evidence type="ECO:0000256" key="2">
    <source>
        <dbReference type="ARBA" id="ARBA00022741"/>
    </source>
</evidence>
<evidence type="ECO:0000256" key="4">
    <source>
        <dbReference type="HAMAP-Rule" id="MF_00127"/>
    </source>
</evidence>
<evidence type="ECO:0000256" key="1">
    <source>
        <dbReference type="ARBA" id="ARBA00008226"/>
    </source>
</evidence>
<protein>
    <recommendedName>
        <fullName evidence="4">Histidine--tRNA ligase</fullName>
        <ecNumber evidence="4">6.1.1.21</ecNumber>
    </recommendedName>
    <alternativeName>
        <fullName evidence="4">Histidyl-tRNA synthetase</fullName>
        <shortName evidence="4">HisRS</shortName>
    </alternativeName>
</protein>
<dbReference type="PANTHER" id="PTHR43707">
    <property type="entry name" value="HISTIDYL-TRNA SYNTHETASE"/>
    <property type="match status" value="1"/>
</dbReference>
<dbReference type="InterPro" id="IPR036621">
    <property type="entry name" value="Anticodon-bd_dom_sf"/>
</dbReference>
<dbReference type="HAMAP" id="MF_00127">
    <property type="entry name" value="His_tRNA_synth"/>
    <property type="match status" value="1"/>
</dbReference>
<evidence type="ECO:0000256" key="3">
    <source>
        <dbReference type="ARBA" id="ARBA00047639"/>
    </source>
</evidence>
<feature type="binding site" evidence="5">
    <location>
        <begin position="81"/>
        <end position="83"/>
    </location>
    <ligand>
        <name>L-histidine</name>
        <dbReference type="ChEBI" id="CHEBI:57595"/>
    </ligand>
</feature>
<comment type="caution">
    <text evidence="7">The sequence shown here is derived from an EMBL/GenBank/DDBJ whole genome shotgun (WGS) entry which is preliminary data.</text>
</comment>
<dbReference type="GO" id="GO:0004821">
    <property type="term" value="F:histidine-tRNA ligase activity"/>
    <property type="evidence" value="ECO:0007669"/>
    <property type="project" value="UniProtKB-UniRule"/>
</dbReference>
<proteinExistence type="inferred from homology"/>
<dbReference type="Gene3D" id="3.30.930.10">
    <property type="entry name" value="Bira Bifunctional Protein, Domain 2"/>
    <property type="match status" value="1"/>
</dbReference>
<dbReference type="AlphaFoldDB" id="A0A832Z0P9"/>
<sequence>MVKIQLDPVRGMRDYVPPESEELTWICEEFRRVVERFGYREVRTPTIERFELFALKSGQEIRESMYVFRDKAGREVALRPEVTPSVIRLYLKELNAWPKPLKLYYIANVFRYDEPQYGRYREFTQAGVEILGADALTYDVELIMLLEEFYDSIGLKNREYKVNNIGIVRRISALAGLTENDAEKFLHLLDKEMFDEAIKLVTSRGTMKAGEILRELLKYRDMRSVDHIVKVSEMMPPDIAEELHVLVKYLEYLDSLGVRYRVDLAFARGIAYYTGIIFEVRVPGIPISIAGGGRYDDLTVVYGGPQLSSTGFAIGVERTLLALKSLGGGHRQRLKRVLVVIMIDEPKVYVEIAKRLRMLRERCFVTQIEVSTKLNKLLQYANKFDFDYVMIVGKREVEQGVVTIKDLRRWHQMEVPLNKVEEVMRCGGG</sequence>
<dbReference type="Proteomes" id="UP000605805">
    <property type="component" value="Unassembled WGS sequence"/>
</dbReference>
<dbReference type="GO" id="GO:0005737">
    <property type="term" value="C:cytoplasm"/>
    <property type="evidence" value="ECO:0007669"/>
    <property type="project" value="UniProtKB-SubCell"/>
</dbReference>
<dbReference type="SUPFAM" id="SSF55681">
    <property type="entry name" value="Class II aaRS and biotin synthetases"/>
    <property type="match status" value="1"/>
</dbReference>
<comment type="catalytic activity">
    <reaction evidence="3 4">
        <text>tRNA(His) + L-histidine + ATP = L-histidyl-tRNA(His) + AMP + diphosphate + H(+)</text>
        <dbReference type="Rhea" id="RHEA:17313"/>
        <dbReference type="Rhea" id="RHEA-COMP:9665"/>
        <dbReference type="Rhea" id="RHEA-COMP:9689"/>
        <dbReference type="ChEBI" id="CHEBI:15378"/>
        <dbReference type="ChEBI" id="CHEBI:30616"/>
        <dbReference type="ChEBI" id="CHEBI:33019"/>
        <dbReference type="ChEBI" id="CHEBI:57595"/>
        <dbReference type="ChEBI" id="CHEBI:78442"/>
        <dbReference type="ChEBI" id="CHEBI:78527"/>
        <dbReference type="ChEBI" id="CHEBI:456215"/>
        <dbReference type="EC" id="6.1.1.21"/>
    </reaction>
</comment>
<dbReference type="EC" id="6.1.1.21" evidence="4"/>
<feature type="binding site" evidence="5">
    <location>
        <position position="268"/>
    </location>
    <ligand>
        <name>L-histidine</name>
        <dbReference type="ChEBI" id="CHEBI:57595"/>
    </ligand>
</feature>
<dbReference type="InterPro" id="IPR006195">
    <property type="entry name" value="aa-tRNA-synth_II"/>
</dbReference>
<name>A0A832Z0P9_9CREN</name>
<dbReference type="InterPro" id="IPR004154">
    <property type="entry name" value="Anticodon-bd"/>
</dbReference>
<evidence type="ECO:0000256" key="5">
    <source>
        <dbReference type="PIRSR" id="PIRSR001549-1"/>
    </source>
</evidence>
<feature type="binding site" evidence="5">
    <location>
        <begin position="272"/>
        <end position="273"/>
    </location>
    <ligand>
        <name>L-histidine</name>
        <dbReference type="ChEBI" id="CHEBI:57595"/>
    </ligand>
</feature>
<feature type="binding site" evidence="5">
    <location>
        <position position="125"/>
    </location>
    <ligand>
        <name>L-histidine</name>
        <dbReference type="ChEBI" id="CHEBI:57595"/>
    </ligand>
</feature>
<keyword evidence="4" id="KW-0067">ATP-binding</keyword>
<keyword evidence="4" id="KW-0030">Aminoacyl-tRNA synthetase</keyword>
<keyword evidence="2 4" id="KW-0547">Nucleotide-binding</keyword>
<dbReference type="CDD" id="cd00773">
    <property type="entry name" value="HisRS-like_core"/>
    <property type="match status" value="1"/>
</dbReference>
<gene>
    <name evidence="4" type="primary">hisS</name>
    <name evidence="7" type="ORF">EYH02_04140</name>
</gene>
<keyword evidence="4" id="KW-0648">Protein biosynthesis</keyword>
<feature type="binding site" evidence="5">
    <location>
        <position position="129"/>
    </location>
    <ligand>
        <name>L-histidine</name>
        <dbReference type="ChEBI" id="CHEBI:57595"/>
    </ligand>
</feature>
<evidence type="ECO:0000259" key="6">
    <source>
        <dbReference type="PROSITE" id="PS50862"/>
    </source>
</evidence>
<evidence type="ECO:0000313" key="8">
    <source>
        <dbReference type="Proteomes" id="UP000605805"/>
    </source>
</evidence>
<evidence type="ECO:0000313" key="7">
    <source>
        <dbReference type="EMBL" id="HIP57241.1"/>
    </source>
</evidence>
<keyword evidence="4 7" id="KW-0436">Ligase</keyword>